<reference evidence="1 2" key="1">
    <citation type="journal article" date="2017" name="Environ. Microbiol.">
        <title>Decay of the glycolytic pathway and adaptation to intranuclear parasitism within Enterocytozoonidae microsporidia.</title>
        <authorList>
            <person name="Wiredu Boakye D."/>
            <person name="Jaroenlak P."/>
            <person name="Prachumwat A."/>
            <person name="Williams T.A."/>
            <person name="Bateman K.S."/>
            <person name="Itsathitphaisarn O."/>
            <person name="Sritunyalucksana K."/>
            <person name="Paszkiewicz K.H."/>
            <person name="Moore K.A."/>
            <person name="Stentiford G.D."/>
            <person name="Williams B.A."/>
        </authorList>
    </citation>
    <scope>NUCLEOTIDE SEQUENCE [LARGE SCALE GENOMIC DNA]</scope>
    <source>
        <strain evidence="1 2">TH1</strain>
    </source>
</reference>
<proteinExistence type="predicted"/>
<comment type="caution">
    <text evidence="1">The sequence shown here is derived from an EMBL/GenBank/DDBJ whole genome shotgun (WGS) entry which is preliminary data.</text>
</comment>
<organism evidence="1 2">
    <name type="scientific">Ecytonucleospora hepatopenaei</name>
    <dbReference type="NCBI Taxonomy" id="646526"/>
    <lineage>
        <taxon>Eukaryota</taxon>
        <taxon>Fungi</taxon>
        <taxon>Fungi incertae sedis</taxon>
        <taxon>Microsporidia</taxon>
        <taxon>Enterocytozoonidae</taxon>
        <taxon>Ecytonucleospora</taxon>
    </lineage>
</organism>
<gene>
    <name evidence="1" type="ORF">EHP00_515</name>
</gene>
<sequence length="75" mass="8884">MYFLLLSLLGKVHMSKPEIKKVKFKDDCKQTHHQIDALCKKLSKCDLKKRKNIIHEINIINPNNVVEEKHVFKQD</sequence>
<name>A0A1W0E446_9MICR</name>
<dbReference type="Proteomes" id="UP000192758">
    <property type="component" value="Unassembled WGS sequence"/>
</dbReference>
<evidence type="ECO:0000313" key="1">
    <source>
        <dbReference type="EMBL" id="OQS54003.1"/>
    </source>
</evidence>
<dbReference type="VEuPathDB" id="MicrosporidiaDB:EHP00_515"/>
<dbReference type="EMBL" id="MNPJ01000023">
    <property type="protein sequence ID" value="OQS54003.1"/>
    <property type="molecule type" value="Genomic_DNA"/>
</dbReference>
<keyword evidence="2" id="KW-1185">Reference proteome</keyword>
<accession>A0A1W0E446</accession>
<dbReference type="AlphaFoldDB" id="A0A1W0E446"/>
<evidence type="ECO:0000313" key="2">
    <source>
        <dbReference type="Proteomes" id="UP000192758"/>
    </source>
</evidence>
<protein>
    <submittedName>
        <fullName evidence="1">Uncharacterized protein</fullName>
    </submittedName>
</protein>